<accession>A0A4Y2Q7Y2</accession>
<name>A0A4Y2Q7Y2_ARAVE</name>
<gene>
    <name evidence="1" type="ORF">AVEN_83864_1</name>
</gene>
<organism evidence="1 2">
    <name type="scientific">Araneus ventricosus</name>
    <name type="common">Orbweaver spider</name>
    <name type="synonym">Epeira ventricosa</name>
    <dbReference type="NCBI Taxonomy" id="182803"/>
    <lineage>
        <taxon>Eukaryota</taxon>
        <taxon>Metazoa</taxon>
        <taxon>Ecdysozoa</taxon>
        <taxon>Arthropoda</taxon>
        <taxon>Chelicerata</taxon>
        <taxon>Arachnida</taxon>
        <taxon>Araneae</taxon>
        <taxon>Araneomorphae</taxon>
        <taxon>Entelegynae</taxon>
        <taxon>Araneoidea</taxon>
        <taxon>Araneidae</taxon>
        <taxon>Araneus</taxon>
    </lineage>
</organism>
<protein>
    <submittedName>
        <fullName evidence="1">Uncharacterized protein</fullName>
    </submittedName>
</protein>
<sequence>MFLLPYDVGPNEPYREDTTSSRMRGCSIIGLRVQRHHHLQRVCLQDVVLVAQTDENRLGLSLVCQCYSIHLTSQT</sequence>
<dbReference type="EMBL" id="BGPR01012987">
    <property type="protein sequence ID" value="GBN58717.1"/>
    <property type="molecule type" value="Genomic_DNA"/>
</dbReference>
<dbReference type="Proteomes" id="UP000499080">
    <property type="component" value="Unassembled WGS sequence"/>
</dbReference>
<reference evidence="1 2" key="1">
    <citation type="journal article" date="2019" name="Sci. Rep.">
        <title>Orb-weaving spider Araneus ventricosus genome elucidates the spidroin gene catalogue.</title>
        <authorList>
            <person name="Kono N."/>
            <person name="Nakamura H."/>
            <person name="Ohtoshi R."/>
            <person name="Moran D.A.P."/>
            <person name="Shinohara A."/>
            <person name="Yoshida Y."/>
            <person name="Fujiwara M."/>
            <person name="Mori M."/>
            <person name="Tomita M."/>
            <person name="Arakawa K."/>
        </authorList>
    </citation>
    <scope>NUCLEOTIDE SEQUENCE [LARGE SCALE GENOMIC DNA]</scope>
</reference>
<keyword evidence="2" id="KW-1185">Reference proteome</keyword>
<comment type="caution">
    <text evidence="1">The sequence shown here is derived from an EMBL/GenBank/DDBJ whole genome shotgun (WGS) entry which is preliminary data.</text>
</comment>
<proteinExistence type="predicted"/>
<evidence type="ECO:0000313" key="1">
    <source>
        <dbReference type="EMBL" id="GBN58717.1"/>
    </source>
</evidence>
<evidence type="ECO:0000313" key="2">
    <source>
        <dbReference type="Proteomes" id="UP000499080"/>
    </source>
</evidence>
<dbReference type="AlphaFoldDB" id="A0A4Y2Q7Y2"/>